<keyword evidence="2" id="KW-1003">Cell membrane</keyword>
<evidence type="ECO:0000256" key="2">
    <source>
        <dbReference type="ARBA" id="ARBA00022475"/>
    </source>
</evidence>
<evidence type="ECO:0000313" key="7">
    <source>
        <dbReference type="EMBL" id="MBK1787049.1"/>
    </source>
</evidence>
<name>A0A934QXE7_9PSEU</name>
<evidence type="ECO:0000313" key="8">
    <source>
        <dbReference type="Proteomes" id="UP000635245"/>
    </source>
</evidence>
<gene>
    <name evidence="7" type="ORF">JHE00_22215</name>
</gene>
<proteinExistence type="predicted"/>
<dbReference type="GO" id="GO:0005886">
    <property type="term" value="C:plasma membrane"/>
    <property type="evidence" value="ECO:0007669"/>
    <property type="project" value="UniProtKB-SubCell"/>
</dbReference>
<dbReference type="Pfam" id="PF01810">
    <property type="entry name" value="LysE"/>
    <property type="match status" value="1"/>
</dbReference>
<evidence type="ECO:0000256" key="6">
    <source>
        <dbReference type="SAM" id="Phobius"/>
    </source>
</evidence>
<feature type="transmembrane region" description="Helical" evidence="6">
    <location>
        <begin position="126"/>
        <end position="149"/>
    </location>
</feature>
<protein>
    <submittedName>
        <fullName evidence="7">Amino acid transporter</fullName>
    </submittedName>
</protein>
<feature type="transmembrane region" description="Helical" evidence="6">
    <location>
        <begin position="197"/>
        <end position="215"/>
    </location>
</feature>
<reference evidence="7" key="1">
    <citation type="submission" date="2020-12" db="EMBL/GenBank/DDBJ databases">
        <title>Prauserella sp. ASG 168, a novel actinomycete isolated from cave rock.</title>
        <authorList>
            <person name="Suriyachadkun C."/>
        </authorList>
    </citation>
    <scope>NUCLEOTIDE SEQUENCE</scope>
    <source>
        <strain evidence="7">ASG 168</strain>
    </source>
</reference>
<feature type="transmembrane region" description="Helical" evidence="6">
    <location>
        <begin position="12"/>
        <end position="35"/>
    </location>
</feature>
<dbReference type="EMBL" id="JAENJH010000005">
    <property type="protein sequence ID" value="MBK1787049.1"/>
    <property type="molecule type" value="Genomic_DNA"/>
</dbReference>
<keyword evidence="4 6" id="KW-1133">Transmembrane helix</keyword>
<keyword evidence="5 6" id="KW-0472">Membrane</keyword>
<keyword evidence="8" id="KW-1185">Reference proteome</keyword>
<feature type="transmembrane region" description="Helical" evidence="6">
    <location>
        <begin position="83"/>
        <end position="105"/>
    </location>
</feature>
<feature type="transmembrane region" description="Helical" evidence="6">
    <location>
        <begin position="55"/>
        <end position="77"/>
    </location>
</feature>
<dbReference type="AlphaFoldDB" id="A0A934QXE7"/>
<comment type="subcellular location">
    <subcellularLocation>
        <location evidence="1">Cell membrane</location>
        <topology evidence="1">Multi-pass membrane protein</topology>
    </subcellularLocation>
</comment>
<dbReference type="Proteomes" id="UP000635245">
    <property type="component" value="Unassembled WGS sequence"/>
</dbReference>
<dbReference type="GO" id="GO:0015171">
    <property type="term" value="F:amino acid transmembrane transporter activity"/>
    <property type="evidence" value="ECO:0007669"/>
    <property type="project" value="TreeGrafter"/>
</dbReference>
<dbReference type="InterPro" id="IPR001123">
    <property type="entry name" value="LeuE-type"/>
</dbReference>
<sequence length="219" mass="22769">MPGAAVPSVEVVFAPATVTSAVTGLLFSLSLIVAVGAQNTFVLQQGLRREHVRTVVLICAVSDAVLIAAGVAGAGLLFDGRPWLIEVVRVAGAAFLFGYGLLAALRAVRPTALRTGPDAPAVSRSAVAGTCLAFTWLNPAVYLDTVVLLGSVANTQSAQPWWFGAGAVLGSVLWFVALGFGARLLAPVFTRPVAWRFLDVFIAMVLVAIGLRVLFTPIG</sequence>
<feature type="transmembrane region" description="Helical" evidence="6">
    <location>
        <begin position="161"/>
        <end position="185"/>
    </location>
</feature>
<evidence type="ECO:0000256" key="3">
    <source>
        <dbReference type="ARBA" id="ARBA00022692"/>
    </source>
</evidence>
<accession>A0A934QXE7</accession>
<dbReference type="PANTHER" id="PTHR30086">
    <property type="entry name" value="ARGININE EXPORTER PROTEIN ARGO"/>
    <property type="match status" value="1"/>
</dbReference>
<organism evidence="7 8">
    <name type="scientific">Prauserella cavernicola</name>
    <dbReference type="NCBI Taxonomy" id="2800127"/>
    <lineage>
        <taxon>Bacteria</taxon>
        <taxon>Bacillati</taxon>
        <taxon>Actinomycetota</taxon>
        <taxon>Actinomycetes</taxon>
        <taxon>Pseudonocardiales</taxon>
        <taxon>Pseudonocardiaceae</taxon>
        <taxon>Prauserella</taxon>
    </lineage>
</organism>
<evidence type="ECO:0000256" key="1">
    <source>
        <dbReference type="ARBA" id="ARBA00004651"/>
    </source>
</evidence>
<keyword evidence="3 6" id="KW-0812">Transmembrane</keyword>
<evidence type="ECO:0000256" key="5">
    <source>
        <dbReference type="ARBA" id="ARBA00023136"/>
    </source>
</evidence>
<dbReference type="PANTHER" id="PTHR30086:SF20">
    <property type="entry name" value="ARGININE EXPORTER PROTEIN ARGO-RELATED"/>
    <property type="match status" value="1"/>
</dbReference>
<evidence type="ECO:0000256" key="4">
    <source>
        <dbReference type="ARBA" id="ARBA00022989"/>
    </source>
</evidence>
<comment type="caution">
    <text evidence="7">The sequence shown here is derived from an EMBL/GenBank/DDBJ whole genome shotgun (WGS) entry which is preliminary data.</text>
</comment>